<keyword evidence="3" id="KW-0999">Mitochondrion inner membrane</keyword>
<dbReference type="InterPro" id="IPR003177">
    <property type="entry name" value="Cytc_oxidase_su7a_met"/>
</dbReference>
<dbReference type="GO" id="GO:0097250">
    <property type="term" value="P:mitochondrial respirasome assembly"/>
    <property type="evidence" value="ECO:0007669"/>
    <property type="project" value="TreeGrafter"/>
</dbReference>
<dbReference type="AlphaFoldDB" id="A0AAW0TCR1"/>
<evidence type="ECO:0000313" key="9">
    <source>
        <dbReference type="Proteomes" id="UP001487740"/>
    </source>
</evidence>
<evidence type="ECO:0000313" key="8">
    <source>
        <dbReference type="EMBL" id="KAK8384247.1"/>
    </source>
</evidence>
<evidence type="ECO:0000256" key="5">
    <source>
        <dbReference type="ARBA" id="ARBA00023128"/>
    </source>
</evidence>
<evidence type="ECO:0000256" key="3">
    <source>
        <dbReference type="ARBA" id="ARBA00022792"/>
    </source>
</evidence>
<keyword evidence="4" id="KW-0809">Transit peptide</keyword>
<accession>A0AAW0TCR1</accession>
<evidence type="ECO:0000256" key="7">
    <source>
        <dbReference type="SAM" id="Phobius"/>
    </source>
</evidence>
<dbReference type="Proteomes" id="UP001487740">
    <property type="component" value="Unassembled WGS sequence"/>
</dbReference>
<keyword evidence="7" id="KW-1133">Transmembrane helix</keyword>
<evidence type="ECO:0000256" key="1">
    <source>
        <dbReference type="ARBA" id="ARBA00004273"/>
    </source>
</evidence>
<reference evidence="8 9" key="1">
    <citation type="submission" date="2023-03" db="EMBL/GenBank/DDBJ databases">
        <title>High-quality genome of Scylla paramamosain provides insights in environmental adaptation.</title>
        <authorList>
            <person name="Zhang L."/>
        </authorList>
    </citation>
    <scope>NUCLEOTIDE SEQUENCE [LARGE SCALE GENOMIC DNA]</scope>
    <source>
        <strain evidence="8">LZ_2023a</strain>
        <tissue evidence="8">Muscle</tissue>
    </source>
</reference>
<dbReference type="InterPro" id="IPR036539">
    <property type="entry name" value="Cyt_c_oxidase_su7a_sf"/>
</dbReference>
<feature type="transmembrane region" description="Helical" evidence="7">
    <location>
        <begin position="55"/>
        <end position="76"/>
    </location>
</feature>
<keyword evidence="6 7" id="KW-0472">Membrane</keyword>
<proteinExistence type="inferred from homology"/>
<gene>
    <name evidence="8" type="ORF">O3P69_009183</name>
</gene>
<dbReference type="PANTHER" id="PTHR10510">
    <property type="entry name" value="CYTOCHROME C OXIDASE POLYPEPTIDE 7A"/>
    <property type="match status" value="1"/>
</dbReference>
<dbReference type="GO" id="GO:0045277">
    <property type="term" value="C:respiratory chain complex IV"/>
    <property type="evidence" value="ECO:0007669"/>
    <property type="project" value="InterPro"/>
</dbReference>
<dbReference type="PANTHER" id="PTHR10510:SF11">
    <property type="entry name" value="CYTOCHROME C OXIDASE SUBUNIT 7A, MITOCHONDRIAL"/>
    <property type="match status" value="1"/>
</dbReference>
<keyword evidence="9" id="KW-1185">Reference proteome</keyword>
<dbReference type="GO" id="GO:0006123">
    <property type="term" value="P:mitochondrial electron transport, cytochrome c to oxygen"/>
    <property type="evidence" value="ECO:0007669"/>
    <property type="project" value="InterPro"/>
</dbReference>
<evidence type="ECO:0000256" key="2">
    <source>
        <dbReference type="ARBA" id="ARBA00009331"/>
    </source>
</evidence>
<comment type="subcellular location">
    <subcellularLocation>
        <location evidence="1">Mitochondrion inner membrane</location>
    </subcellularLocation>
</comment>
<dbReference type="EMBL" id="JARAKH010000035">
    <property type="protein sequence ID" value="KAK8384247.1"/>
    <property type="molecule type" value="Genomic_DNA"/>
</dbReference>
<dbReference type="GO" id="GO:0002082">
    <property type="term" value="P:regulation of oxidative phosphorylation"/>
    <property type="evidence" value="ECO:0007669"/>
    <property type="project" value="TreeGrafter"/>
</dbReference>
<name>A0AAW0TCR1_SCYPA</name>
<organism evidence="8 9">
    <name type="scientific">Scylla paramamosain</name>
    <name type="common">Mud crab</name>
    <dbReference type="NCBI Taxonomy" id="85552"/>
    <lineage>
        <taxon>Eukaryota</taxon>
        <taxon>Metazoa</taxon>
        <taxon>Ecdysozoa</taxon>
        <taxon>Arthropoda</taxon>
        <taxon>Crustacea</taxon>
        <taxon>Multicrustacea</taxon>
        <taxon>Malacostraca</taxon>
        <taxon>Eumalacostraca</taxon>
        <taxon>Eucarida</taxon>
        <taxon>Decapoda</taxon>
        <taxon>Pleocyemata</taxon>
        <taxon>Brachyura</taxon>
        <taxon>Eubrachyura</taxon>
        <taxon>Portunoidea</taxon>
        <taxon>Portunidae</taxon>
        <taxon>Portuninae</taxon>
        <taxon>Scylla</taxon>
    </lineage>
</organism>
<evidence type="ECO:0000256" key="6">
    <source>
        <dbReference type="ARBA" id="ARBA00023136"/>
    </source>
</evidence>
<keyword evidence="7" id="KW-0812">Transmembrane</keyword>
<keyword evidence="5" id="KW-0496">Mitochondrion</keyword>
<dbReference type="GO" id="GO:0005743">
    <property type="term" value="C:mitochondrial inner membrane"/>
    <property type="evidence" value="ECO:0007669"/>
    <property type="project" value="UniProtKB-SubCell"/>
</dbReference>
<comment type="similarity">
    <text evidence="2">Belongs to the cytochrome c oxidase VIIa family.</text>
</comment>
<protein>
    <submittedName>
        <fullName evidence="8">Uncharacterized protein</fullName>
    </submittedName>
</protein>
<dbReference type="SUPFAM" id="SSF81419">
    <property type="entry name" value="Mitochondrial cytochrome c oxidase subunit VIIa"/>
    <property type="match status" value="1"/>
</dbReference>
<dbReference type="FunFam" id="4.10.91.10:FF:000001">
    <property type="entry name" value="Cytochrome c oxidase subunit 7A1, mitochondrial"/>
    <property type="match status" value="1"/>
</dbReference>
<comment type="caution">
    <text evidence="8">The sequence shown here is derived from an EMBL/GenBank/DDBJ whole genome shotgun (WGS) entry which is preliminary data.</text>
</comment>
<evidence type="ECO:0000256" key="4">
    <source>
        <dbReference type="ARBA" id="ARBA00022946"/>
    </source>
</evidence>
<dbReference type="Gene3D" id="4.10.91.10">
    <property type="entry name" value="Cytochrome c oxidase, subunit VIIa"/>
    <property type="match status" value="1"/>
</dbReference>
<sequence>MNCSRALIRTLATTTARTTRSEAHPGYNKLRATMKEFQIDNGLPIHLKGGVMDNLLFLSTLGISGVGLFMCFNFYFSMAFPPKNK</sequence>